<dbReference type="EMBL" id="FOKK01000006">
    <property type="protein sequence ID" value="SFB27366.1"/>
    <property type="molecule type" value="Genomic_DNA"/>
</dbReference>
<dbReference type="NCBIfam" id="TIGR04057">
    <property type="entry name" value="SusC_RagA_signa"/>
    <property type="match status" value="1"/>
</dbReference>
<dbReference type="SUPFAM" id="SSF49464">
    <property type="entry name" value="Carboxypeptidase regulatory domain-like"/>
    <property type="match status" value="1"/>
</dbReference>
<dbReference type="NCBIfam" id="TIGR04056">
    <property type="entry name" value="OMP_RagA_SusC"/>
    <property type="match status" value="1"/>
</dbReference>
<comment type="similarity">
    <text evidence="8 9">Belongs to the TonB-dependent receptor family.</text>
</comment>
<sequence length="1088" mass="120075">MKIYLHRRLLWVSKRILYGFLFQLIICSQLFANSEQNLQKNYQVQNQPGIENMSAGDILNEGRLSLDLAADVTVTGKVVDETGLPLPGATVSVAGTTSGTITDVDGKFSITVSENAELIFSYIGYDPQRVAVGNRTVINITLRPDATALDEVIVIGYGTAKRSDLTGSVGSVDAEALRERPASSLNQALAGRVSGVQVNSNSGRPGGRTTVRIRGFSSINSSNNPLYVIDGVQMPMGTLDQQSSAIDYINPNDIVSVEVLKDASSTAIYGSRGANGVILITTKKGKSGEGSVTYNVDLSVPIIGPNRPEVLNAKQYLAVEDLAWANMQKYDPQGWADGKWAYLNPALRRTDPRIFDSQGNPLYDTNWLEETTQNKLSQNHQLGFTGGNERTSYSLSLGYRGDEGLVKTSYLKRYSARFTIEDQVKTWLKVGGSLSYNNQSENLVDVSDAVARQMVEDFPFLPVKYEDGTFANNRDYPFAEGTMSSMHRLYGRKYILNTQTTLGSMYTNIKFSDDLEMRTALGVNILTQENDRSETRTLAIGQSGTASRSMRKDAFWSLENYLTYNKVFAERHAVTGLLGISWQESNYSAMSASIQNFSTDYFLYNNLGAGSQLPRVGSGASREALNSYFARINYILDDKYLFTATGRADGSSKFGDNNKYAFFPSAALAWRVSEEGFLKGNQTISNLKVRTSYGLTGNSEIPPYSSLSLLSSNYSAIYNETQVGGTGINRLANPDLKWEKTAQTDFGVELGMFNNRLNVEVDLYYRKTTDMLLDSPVPRTSGYATIRSNVGSMENKGIEFTLNSVNVDRENFSWNTSFNLSLNRNKVLSLATPADIFGVGGPNFTNQTNIIRVGEPVGSFWGLTRLGTWSEAERAEAAEFVSYRNGLTILPGDIKYLDVNGDKAINDSDRMIIGNGSPDFWGAISNSFKLYNFDLTVELQYSVGNDVLDMTLHPSEDRQALANSYTSVLNAWTPTNQNTMIAEIRDTRAGYVTNVDSHWVKDGSFLRGRNLLLGYNFPTNVANSIKLNRLRAYASAQNFFLLTGKDINGDPETSPIRGGNGDNVFSQGMNWHSYPRPTIFMFGIQVTL</sequence>
<gene>
    <name evidence="12" type="ORF">SAMN04489723_106219</name>
</gene>
<keyword evidence="5 9" id="KW-0798">TonB box</keyword>
<dbReference type="Gene3D" id="2.40.170.20">
    <property type="entry name" value="TonB-dependent receptor, beta-barrel domain"/>
    <property type="match status" value="1"/>
</dbReference>
<dbReference type="Pfam" id="PF13715">
    <property type="entry name" value="CarbopepD_reg_2"/>
    <property type="match status" value="1"/>
</dbReference>
<feature type="domain" description="TonB-dependent receptor plug" evidence="11">
    <location>
        <begin position="162"/>
        <end position="277"/>
    </location>
</feature>
<evidence type="ECO:0000256" key="3">
    <source>
        <dbReference type="ARBA" id="ARBA00022452"/>
    </source>
</evidence>
<evidence type="ECO:0000256" key="1">
    <source>
        <dbReference type="ARBA" id="ARBA00004571"/>
    </source>
</evidence>
<dbReference type="FunFam" id="2.60.40.1120:FF:000003">
    <property type="entry name" value="Outer membrane protein Omp121"/>
    <property type="match status" value="1"/>
</dbReference>
<organism evidence="12 13">
    <name type="scientific">Algoriphagus aquimarinus</name>
    <dbReference type="NCBI Taxonomy" id="237018"/>
    <lineage>
        <taxon>Bacteria</taxon>
        <taxon>Pseudomonadati</taxon>
        <taxon>Bacteroidota</taxon>
        <taxon>Cytophagia</taxon>
        <taxon>Cytophagales</taxon>
        <taxon>Cyclobacteriaceae</taxon>
        <taxon>Algoriphagus</taxon>
    </lineage>
</organism>
<dbReference type="STRING" id="237018.SAMN04489723_106219"/>
<dbReference type="InterPro" id="IPR000531">
    <property type="entry name" value="Beta-barrel_TonB"/>
</dbReference>
<keyword evidence="6 8" id="KW-0472">Membrane</keyword>
<dbReference type="PROSITE" id="PS52016">
    <property type="entry name" value="TONB_DEPENDENT_REC_3"/>
    <property type="match status" value="1"/>
</dbReference>
<dbReference type="InterPro" id="IPR036942">
    <property type="entry name" value="Beta-barrel_TonB_sf"/>
</dbReference>
<keyword evidence="2 8" id="KW-0813">Transport</keyword>
<dbReference type="SUPFAM" id="SSF56935">
    <property type="entry name" value="Porins"/>
    <property type="match status" value="1"/>
</dbReference>
<evidence type="ECO:0000256" key="9">
    <source>
        <dbReference type="RuleBase" id="RU003357"/>
    </source>
</evidence>
<evidence type="ECO:0000259" key="11">
    <source>
        <dbReference type="Pfam" id="PF07715"/>
    </source>
</evidence>
<dbReference type="FunFam" id="2.170.130.10:FF:000008">
    <property type="entry name" value="SusC/RagA family TonB-linked outer membrane protein"/>
    <property type="match status" value="1"/>
</dbReference>
<protein>
    <submittedName>
        <fullName evidence="12">TonB-linked outer membrane protein, SusC/RagA family</fullName>
    </submittedName>
</protein>
<proteinExistence type="inferred from homology"/>
<evidence type="ECO:0000313" key="13">
    <source>
        <dbReference type="Proteomes" id="UP000198790"/>
    </source>
</evidence>
<reference evidence="12 13" key="1">
    <citation type="submission" date="2016-10" db="EMBL/GenBank/DDBJ databases">
        <authorList>
            <person name="de Groot N.N."/>
        </authorList>
    </citation>
    <scope>NUCLEOTIDE SEQUENCE [LARGE SCALE GENOMIC DNA]</scope>
    <source>
        <strain evidence="12 13">DSM 23399</strain>
    </source>
</reference>
<accession>A0A1I0ZQH6</accession>
<dbReference type="AlphaFoldDB" id="A0A1I0ZQH6"/>
<evidence type="ECO:0000259" key="10">
    <source>
        <dbReference type="Pfam" id="PF00593"/>
    </source>
</evidence>
<dbReference type="InterPro" id="IPR008969">
    <property type="entry name" value="CarboxyPept-like_regulatory"/>
</dbReference>
<evidence type="ECO:0000256" key="8">
    <source>
        <dbReference type="PROSITE-ProRule" id="PRU01360"/>
    </source>
</evidence>
<evidence type="ECO:0000256" key="2">
    <source>
        <dbReference type="ARBA" id="ARBA00022448"/>
    </source>
</evidence>
<keyword evidence="7 8" id="KW-0998">Cell outer membrane</keyword>
<dbReference type="Pfam" id="PF00593">
    <property type="entry name" value="TonB_dep_Rec_b-barrel"/>
    <property type="match status" value="1"/>
</dbReference>
<evidence type="ECO:0000313" key="12">
    <source>
        <dbReference type="EMBL" id="SFB27366.1"/>
    </source>
</evidence>
<evidence type="ECO:0000256" key="7">
    <source>
        <dbReference type="ARBA" id="ARBA00023237"/>
    </source>
</evidence>
<evidence type="ECO:0000256" key="6">
    <source>
        <dbReference type="ARBA" id="ARBA00023136"/>
    </source>
</evidence>
<evidence type="ECO:0000256" key="5">
    <source>
        <dbReference type="ARBA" id="ARBA00023077"/>
    </source>
</evidence>
<dbReference type="InterPro" id="IPR023997">
    <property type="entry name" value="TonB-dep_OMP_SusC/RagA_CS"/>
</dbReference>
<dbReference type="InterPro" id="IPR037066">
    <property type="entry name" value="Plug_dom_sf"/>
</dbReference>
<name>A0A1I0ZQH6_9BACT</name>
<comment type="subcellular location">
    <subcellularLocation>
        <location evidence="1 8">Cell outer membrane</location>
        <topology evidence="1 8">Multi-pass membrane protein</topology>
    </subcellularLocation>
</comment>
<dbReference type="Gene3D" id="2.170.130.10">
    <property type="entry name" value="TonB-dependent receptor, plug domain"/>
    <property type="match status" value="1"/>
</dbReference>
<keyword evidence="13" id="KW-1185">Reference proteome</keyword>
<keyword evidence="4 8" id="KW-0812">Transmembrane</keyword>
<dbReference type="Pfam" id="PF07715">
    <property type="entry name" value="Plug"/>
    <property type="match status" value="1"/>
</dbReference>
<feature type="domain" description="TonB-dependent receptor-like beta-barrel" evidence="10">
    <location>
        <begin position="472"/>
        <end position="870"/>
    </location>
</feature>
<evidence type="ECO:0000256" key="4">
    <source>
        <dbReference type="ARBA" id="ARBA00022692"/>
    </source>
</evidence>
<dbReference type="InterPro" id="IPR012910">
    <property type="entry name" value="Plug_dom"/>
</dbReference>
<keyword evidence="3 8" id="KW-1134">Transmembrane beta strand</keyword>
<dbReference type="Proteomes" id="UP000198790">
    <property type="component" value="Unassembled WGS sequence"/>
</dbReference>
<dbReference type="Gene3D" id="2.60.40.1120">
    <property type="entry name" value="Carboxypeptidase-like, regulatory domain"/>
    <property type="match status" value="1"/>
</dbReference>
<dbReference type="InterPro" id="IPR039426">
    <property type="entry name" value="TonB-dep_rcpt-like"/>
</dbReference>
<dbReference type="GO" id="GO:0009279">
    <property type="term" value="C:cell outer membrane"/>
    <property type="evidence" value="ECO:0007669"/>
    <property type="project" value="UniProtKB-SubCell"/>
</dbReference>
<dbReference type="InterPro" id="IPR023996">
    <property type="entry name" value="TonB-dep_OMP_SusC/RagA"/>
</dbReference>